<organism evidence="5 6">
    <name type="scientific">Globodera rostochiensis</name>
    <name type="common">Golden nematode worm</name>
    <name type="synonym">Heterodera rostochiensis</name>
    <dbReference type="NCBI Taxonomy" id="31243"/>
    <lineage>
        <taxon>Eukaryota</taxon>
        <taxon>Metazoa</taxon>
        <taxon>Ecdysozoa</taxon>
        <taxon>Nematoda</taxon>
        <taxon>Chromadorea</taxon>
        <taxon>Rhabditida</taxon>
        <taxon>Tylenchina</taxon>
        <taxon>Tylenchomorpha</taxon>
        <taxon>Tylenchoidea</taxon>
        <taxon>Heteroderidae</taxon>
        <taxon>Heteroderinae</taxon>
        <taxon>Globodera</taxon>
    </lineage>
</organism>
<dbReference type="AlphaFoldDB" id="A0A914HS96"/>
<dbReference type="GO" id="GO:0005774">
    <property type="term" value="C:vacuolar membrane"/>
    <property type="evidence" value="ECO:0007669"/>
    <property type="project" value="TreeGrafter"/>
</dbReference>
<evidence type="ECO:0000313" key="6">
    <source>
        <dbReference type="WBParaSite" id="Gr19_v10_g4.t1"/>
    </source>
</evidence>
<evidence type="ECO:0000256" key="3">
    <source>
        <dbReference type="ARBA" id="ARBA00022927"/>
    </source>
</evidence>
<proteinExistence type="inferred from homology"/>
<keyword evidence="3 4" id="KW-0653">Protein transport</keyword>
<dbReference type="PRINTS" id="PR00448">
    <property type="entry name" value="NSFATTACHMNT"/>
</dbReference>
<dbReference type="GO" id="GO:0019905">
    <property type="term" value="F:syntaxin binding"/>
    <property type="evidence" value="ECO:0007669"/>
    <property type="project" value="TreeGrafter"/>
</dbReference>
<dbReference type="Proteomes" id="UP000887572">
    <property type="component" value="Unplaced"/>
</dbReference>
<evidence type="ECO:0000256" key="2">
    <source>
        <dbReference type="ARBA" id="ARBA00022448"/>
    </source>
</evidence>
<comment type="function">
    <text evidence="4">Required for vesicular transport between the endoplasmic reticulum and the Golgi apparatus.</text>
</comment>
<keyword evidence="4" id="KW-0931">ER-Golgi transport</keyword>
<evidence type="ECO:0000256" key="4">
    <source>
        <dbReference type="RuleBase" id="RU367013"/>
    </source>
</evidence>
<dbReference type="PANTHER" id="PTHR13768">
    <property type="entry name" value="SOLUBLE NSF ATTACHMENT PROTEIN SNAP"/>
    <property type="match status" value="1"/>
</dbReference>
<sequence>MTDPNEHKAKMLMEEAEKKLKKSGGLFSFLTGGSGGPSDAAELFIKAANVFKLSKNWNSAGGAFLKAAQVYDRGDSKHDAAMNFGEAGNCFRKVDLQKSVDCFQKSADVYLDMGRFNMAAKAHTTIAELYEEQKCKEKAVDQYQKAADMYKGEEQRSSAAKCLIKVAHYAADLEQYQRAQLTFEEVAIYEADNPMLKYSAKTHFFQAIMCSLCIDLLDSQRAIKRYEELSGQFAESRENQLCKQLMQAMEMGDPDGFTEAVQQFDKVSRLDQWHVAMLVKVKRRCGDGGEVKNDEEGEEDDLR</sequence>
<keyword evidence="2 4" id="KW-0813">Transport</keyword>
<evidence type="ECO:0000313" key="5">
    <source>
        <dbReference type="Proteomes" id="UP000887572"/>
    </source>
</evidence>
<dbReference type="GO" id="GO:0006886">
    <property type="term" value="P:intracellular protein transport"/>
    <property type="evidence" value="ECO:0007669"/>
    <property type="project" value="UniProtKB-UniRule"/>
</dbReference>
<dbReference type="WBParaSite" id="Gr19_v10_g4.t1">
    <property type="protein sequence ID" value="Gr19_v10_g4.t1"/>
    <property type="gene ID" value="Gr19_v10_g4"/>
</dbReference>
<dbReference type="SUPFAM" id="SSF48452">
    <property type="entry name" value="TPR-like"/>
    <property type="match status" value="1"/>
</dbReference>
<protein>
    <submittedName>
        <fullName evidence="6">Uncharacterized protein</fullName>
    </submittedName>
</protein>
<comment type="subcellular location">
    <subcellularLocation>
        <location evidence="4">Membrane</location>
        <topology evidence="4">Peripheral membrane protein</topology>
    </subcellularLocation>
</comment>
<dbReference type="PANTHER" id="PTHR13768:SF8">
    <property type="entry name" value="ALPHA-SOLUBLE NSF ATTACHMENT PROTEIN"/>
    <property type="match status" value="1"/>
</dbReference>
<keyword evidence="4" id="KW-0472">Membrane</keyword>
<dbReference type="CDD" id="cd15832">
    <property type="entry name" value="SNAP"/>
    <property type="match status" value="1"/>
</dbReference>
<reference evidence="6" key="1">
    <citation type="submission" date="2022-11" db="UniProtKB">
        <authorList>
            <consortium name="WormBaseParasite"/>
        </authorList>
    </citation>
    <scope>IDENTIFICATION</scope>
</reference>
<accession>A0A914HS96</accession>
<dbReference type="Pfam" id="PF14938">
    <property type="entry name" value="SNAP"/>
    <property type="match status" value="1"/>
</dbReference>
<keyword evidence="5" id="KW-1185">Reference proteome</keyword>
<dbReference type="InterPro" id="IPR011990">
    <property type="entry name" value="TPR-like_helical_dom_sf"/>
</dbReference>
<comment type="similarity">
    <text evidence="1 4">Belongs to the SNAP family.</text>
</comment>
<dbReference type="Gene3D" id="1.25.40.10">
    <property type="entry name" value="Tetratricopeptide repeat domain"/>
    <property type="match status" value="1"/>
</dbReference>
<dbReference type="GO" id="GO:0005483">
    <property type="term" value="F:soluble NSF attachment protein activity"/>
    <property type="evidence" value="ECO:0007669"/>
    <property type="project" value="TreeGrafter"/>
</dbReference>
<dbReference type="InterPro" id="IPR000744">
    <property type="entry name" value="NSF_attach"/>
</dbReference>
<name>A0A914HS96_GLORO</name>
<dbReference type="GO" id="GO:0035494">
    <property type="term" value="P:SNARE complex disassembly"/>
    <property type="evidence" value="ECO:0007669"/>
    <property type="project" value="TreeGrafter"/>
</dbReference>
<dbReference type="GO" id="GO:0031201">
    <property type="term" value="C:SNARE complex"/>
    <property type="evidence" value="ECO:0007669"/>
    <property type="project" value="TreeGrafter"/>
</dbReference>
<evidence type="ECO:0000256" key="1">
    <source>
        <dbReference type="ARBA" id="ARBA00010050"/>
    </source>
</evidence>